<evidence type="ECO:0000313" key="1">
    <source>
        <dbReference type="EMBL" id="ACB54029.1"/>
    </source>
</evidence>
<reference evidence="1 2" key="1">
    <citation type="journal article" date="2008" name="Proc. Natl. Acad. Sci. U.S.A.">
        <title>The genome of Cyanothece 51142, a unicellular diazotrophic cyanobacterium important in the marine nitrogen cycle.</title>
        <authorList>
            <person name="Welsh E.A."/>
            <person name="Liberton M."/>
            <person name="Stoeckel J."/>
            <person name="Loh T."/>
            <person name="Elvitigala T."/>
            <person name="Wang C."/>
            <person name="Wollam A."/>
            <person name="Fulton R.S."/>
            <person name="Clifton S.W."/>
            <person name="Jacobs J.M."/>
            <person name="Aurora R."/>
            <person name="Ghosh B.K."/>
            <person name="Sherman L.A."/>
            <person name="Smith R.D."/>
            <person name="Wilson R.K."/>
            <person name="Pakrasi H.B."/>
        </authorList>
    </citation>
    <scope>NUCLEOTIDE SEQUENCE [LARGE SCALE GENOMIC DNA]</scope>
    <source>
        <strain evidence="2">ATCC 51142 / BH68</strain>
    </source>
</reference>
<dbReference type="STRING" id="43989.cce_4681"/>
<accession>B1WWA1</accession>
<dbReference type="AlphaFoldDB" id="B1WWA1"/>
<dbReference type="EMBL" id="CP000806">
    <property type="protein sequence ID" value="ACB54029.1"/>
    <property type="molecule type" value="Genomic_DNA"/>
</dbReference>
<dbReference type="HOGENOM" id="CLU_3250289_0_0_3"/>
<gene>
    <name evidence="1" type="ordered locus">cce_4681</name>
</gene>
<organism evidence="1 2">
    <name type="scientific">Crocosphaera subtropica (strain ATCC 51142 / BH68)</name>
    <name type="common">Cyanothece sp. (strain ATCC 51142)</name>
    <dbReference type="NCBI Taxonomy" id="43989"/>
    <lineage>
        <taxon>Bacteria</taxon>
        <taxon>Bacillati</taxon>
        <taxon>Cyanobacteriota</taxon>
        <taxon>Cyanophyceae</taxon>
        <taxon>Oscillatoriophycideae</taxon>
        <taxon>Chroococcales</taxon>
        <taxon>Aphanothecaceae</taxon>
        <taxon>Crocosphaera</taxon>
        <taxon>Crocosphaera subtropica</taxon>
    </lineage>
</organism>
<proteinExistence type="predicted"/>
<dbReference type="KEGG" id="cyt:cce_4681"/>
<protein>
    <submittedName>
        <fullName evidence="1">Uncharacterized protein</fullName>
    </submittedName>
</protein>
<evidence type="ECO:0000313" key="2">
    <source>
        <dbReference type="Proteomes" id="UP000001203"/>
    </source>
</evidence>
<sequence>MLKISFIISLGYTLDKKKTRLFSRWQPIQSKVYRNFYLDNVS</sequence>
<keyword evidence="2" id="KW-1185">Reference proteome</keyword>
<name>B1WWA1_CROS5</name>
<dbReference type="Proteomes" id="UP000001203">
    <property type="component" value="Chromosome circular"/>
</dbReference>